<name>A0A8H4LVG3_9HYPO</name>
<sequence>MTQSNVDIDALLDLSAYENSYTSPSLSPSLSSKPTLASPVSAVVTTPSVPSSSPRTLSGPSHDYELYRQQTGFVPGAIANTMAVNQTYNTGYQDVGSLEYMSHLTPENDMFDFNTSPAQSSMELDFESPAESHQLFNTVNPSNIEQDPSSLRSPPAPPTSGSVGRLWPGAHSQAALAKAQTQQRQQHNIQQQQAHRPAHRPAQQQRSRGKAPQPTDPLVEQKITQLLNSMRAKSSANDPMGQAAVSNLPRARKDEEDMDEDERLLASEEGKKLSSKERRQLRNKVSARAFRSRRKEYITQLESEIATKVNENGDLRARQRALEEENRQLSELTRMLLGSPSFSTLLENLSTNPAAPTQAPQVKIEPQLQAQEMGHMRKDVNPHSGQHLQQQQIGMAIVPEQSMDFSMLSLDSGAAYNFQPQVFVVDTPEMPAAIDASILSGKARDLVEETFVSDEDSKVEVPAIERPAESSDVSESVDESPVDDEFERDPEFALFHSEPASARHEQRAIDADSLDSTDMFGGIETEKMLSRYELVDGSEDNMSAALAMARVQRISATMESVVSRLELLTMDL</sequence>
<dbReference type="EMBL" id="JAAVMX010000008">
    <property type="protein sequence ID" value="KAF4505812.1"/>
    <property type="molecule type" value="Genomic_DNA"/>
</dbReference>
<dbReference type="Proteomes" id="UP000557566">
    <property type="component" value="Unassembled WGS sequence"/>
</dbReference>
<evidence type="ECO:0000313" key="4">
    <source>
        <dbReference type="EMBL" id="KAF4505812.1"/>
    </source>
</evidence>
<organism evidence="4 5">
    <name type="scientific">Ophiocordyceps sinensis</name>
    <dbReference type="NCBI Taxonomy" id="72228"/>
    <lineage>
        <taxon>Eukaryota</taxon>
        <taxon>Fungi</taxon>
        <taxon>Dikarya</taxon>
        <taxon>Ascomycota</taxon>
        <taxon>Pezizomycotina</taxon>
        <taxon>Sordariomycetes</taxon>
        <taxon>Hypocreomycetidae</taxon>
        <taxon>Hypocreales</taxon>
        <taxon>Ophiocordycipitaceae</taxon>
        <taxon>Ophiocordyceps</taxon>
    </lineage>
</organism>
<feature type="compositionally biased region" description="Low complexity" evidence="2">
    <location>
        <begin position="180"/>
        <end position="193"/>
    </location>
</feature>
<comment type="caution">
    <text evidence="4">The sequence shown here is derived from an EMBL/GenBank/DDBJ whole genome shotgun (WGS) entry which is preliminary data.</text>
</comment>
<dbReference type="SMART" id="SM00338">
    <property type="entry name" value="BRLZ"/>
    <property type="match status" value="1"/>
</dbReference>
<accession>A0A8H4LVG3</accession>
<dbReference type="CDD" id="cd14810">
    <property type="entry name" value="bZIP_u1"/>
    <property type="match status" value="1"/>
</dbReference>
<gene>
    <name evidence="4" type="ORF">G6O67_007724</name>
</gene>
<feature type="compositionally biased region" description="Polar residues" evidence="2">
    <location>
        <begin position="139"/>
        <end position="152"/>
    </location>
</feature>
<dbReference type="InterPro" id="IPR004827">
    <property type="entry name" value="bZIP"/>
</dbReference>
<dbReference type="SUPFAM" id="SSF57959">
    <property type="entry name" value="Leucine zipper domain"/>
    <property type="match status" value="1"/>
</dbReference>
<feature type="coiled-coil region" evidence="1">
    <location>
        <begin position="298"/>
        <end position="335"/>
    </location>
</feature>
<dbReference type="GO" id="GO:0003700">
    <property type="term" value="F:DNA-binding transcription factor activity"/>
    <property type="evidence" value="ECO:0007669"/>
    <property type="project" value="InterPro"/>
</dbReference>
<dbReference type="Gene3D" id="1.20.5.170">
    <property type="match status" value="1"/>
</dbReference>
<dbReference type="InterPro" id="IPR046347">
    <property type="entry name" value="bZIP_sf"/>
</dbReference>
<reference evidence="4 5" key="1">
    <citation type="journal article" date="2020" name="Genome Biol. Evol.">
        <title>A new high-quality draft genome assembly of the Chinese cordyceps Ophiocordyceps sinensis.</title>
        <authorList>
            <person name="Shu R."/>
            <person name="Zhang J."/>
            <person name="Meng Q."/>
            <person name="Zhang H."/>
            <person name="Zhou G."/>
            <person name="Li M."/>
            <person name="Wu P."/>
            <person name="Zhao Y."/>
            <person name="Chen C."/>
            <person name="Qin Q."/>
        </authorList>
    </citation>
    <scope>NUCLEOTIDE SEQUENCE [LARGE SCALE GENOMIC DNA]</scope>
    <source>
        <strain evidence="4 5">IOZ07</strain>
    </source>
</reference>
<dbReference type="AlphaFoldDB" id="A0A8H4LVG3"/>
<evidence type="ECO:0000256" key="1">
    <source>
        <dbReference type="SAM" id="Coils"/>
    </source>
</evidence>
<feature type="compositionally biased region" description="Basic and acidic residues" evidence="2">
    <location>
        <begin position="263"/>
        <end position="280"/>
    </location>
</feature>
<keyword evidence="1" id="KW-0175">Coiled coil</keyword>
<protein>
    <recommendedName>
        <fullName evidence="3">BZIP domain-containing protein</fullName>
    </recommendedName>
</protein>
<proteinExistence type="predicted"/>
<feature type="region of interest" description="Disordered" evidence="2">
    <location>
        <begin position="231"/>
        <end position="280"/>
    </location>
</feature>
<keyword evidence="5" id="KW-1185">Reference proteome</keyword>
<dbReference type="PANTHER" id="PTHR37616:SF2">
    <property type="entry name" value="BZIP DOMAIN-CONTAINING PROTEIN"/>
    <property type="match status" value="1"/>
</dbReference>
<evidence type="ECO:0000259" key="3">
    <source>
        <dbReference type="PROSITE" id="PS50217"/>
    </source>
</evidence>
<dbReference type="Pfam" id="PF00170">
    <property type="entry name" value="bZIP_1"/>
    <property type="match status" value="1"/>
</dbReference>
<dbReference type="PANTHER" id="PTHR37616">
    <property type="entry name" value="BZIP TRANSCRIPTION FACTOR 60-LIKE"/>
    <property type="match status" value="1"/>
</dbReference>
<dbReference type="PROSITE" id="PS50217">
    <property type="entry name" value="BZIP"/>
    <property type="match status" value="1"/>
</dbReference>
<dbReference type="OrthoDB" id="5571888at2759"/>
<evidence type="ECO:0000256" key="2">
    <source>
        <dbReference type="SAM" id="MobiDB-lite"/>
    </source>
</evidence>
<feature type="region of interest" description="Disordered" evidence="2">
    <location>
        <begin position="139"/>
        <end position="217"/>
    </location>
</feature>
<evidence type="ECO:0000313" key="5">
    <source>
        <dbReference type="Proteomes" id="UP000557566"/>
    </source>
</evidence>
<feature type="domain" description="BZIP" evidence="3">
    <location>
        <begin position="273"/>
        <end position="336"/>
    </location>
</feature>